<dbReference type="HAMAP" id="MF_01973">
    <property type="entry name" value="lon_bact"/>
    <property type="match status" value="1"/>
</dbReference>
<dbReference type="InterPro" id="IPR014721">
    <property type="entry name" value="Ribsml_uS5_D2-typ_fold_subgr"/>
</dbReference>
<dbReference type="Pfam" id="PF02190">
    <property type="entry name" value="LON_substr_bdg"/>
    <property type="match status" value="1"/>
</dbReference>
<evidence type="ECO:0000256" key="6">
    <source>
        <dbReference type="ARBA" id="ARBA00022825"/>
    </source>
</evidence>
<reference evidence="18" key="1">
    <citation type="journal article" date="2016" name="Front. Microbiol.">
        <title>Complete Genome Sequence of Clostridium estertheticum DSM 8809, a Microbe Identified in Spoiled Vacuum Packed Beef.</title>
        <authorList>
            <person name="Yu Z."/>
            <person name="Gunn L."/>
            <person name="Brennan E."/>
            <person name="Reid R."/>
            <person name="Wall P.G."/>
            <person name="Gaora O.P."/>
            <person name="Hurley D."/>
            <person name="Bolton D."/>
            <person name="Fanning S."/>
        </authorList>
    </citation>
    <scope>NUCLEOTIDE SEQUENCE [LARGE SCALE GENOMIC DNA]</scope>
    <source>
        <strain evidence="18">DSM 8809</strain>
    </source>
</reference>
<dbReference type="InterPro" id="IPR020568">
    <property type="entry name" value="Ribosomal_Su5_D2-typ_SF"/>
</dbReference>
<comment type="similarity">
    <text evidence="9 10 13 14">Belongs to the peptidase S16 family.</text>
</comment>
<dbReference type="NCBIfam" id="NF008053">
    <property type="entry name" value="PRK10787.1"/>
    <property type="match status" value="1"/>
</dbReference>
<evidence type="ECO:0000256" key="9">
    <source>
        <dbReference type="HAMAP-Rule" id="MF_01973"/>
    </source>
</evidence>
<dbReference type="SUPFAM" id="SSF88697">
    <property type="entry name" value="PUA domain-like"/>
    <property type="match status" value="1"/>
</dbReference>
<dbReference type="RefSeq" id="WP_071614321.1">
    <property type="nucleotide sequence ID" value="NZ_CP015756.1"/>
</dbReference>
<dbReference type="GO" id="GO:0005737">
    <property type="term" value="C:cytoplasm"/>
    <property type="evidence" value="ECO:0007669"/>
    <property type="project" value="UniProtKB-SubCell"/>
</dbReference>
<evidence type="ECO:0000256" key="2">
    <source>
        <dbReference type="ARBA" id="ARBA00022490"/>
    </source>
</evidence>
<comment type="subunit">
    <text evidence="9 10">Homohexamer. Organized in a ring with a central cavity.</text>
</comment>
<evidence type="ECO:0000256" key="13">
    <source>
        <dbReference type="PROSITE-ProRule" id="PRU01122"/>
    </source>
</evidence>
<dbReference type="InterPro" id="IPR027543">
    <property type="entry name" value="Lon_bac"/>
</dbReference>
<dbReference type="Pfam" id="PF00004">
    <property type="entry name" value="AAA"/>
    <property type="match status" value="1"/>
</dbReference>
<evidence type="ECO:0000256" key="8">
    <source>
        <dbReference type="ARBA" id="ARBA00023016"/>
    </source>
</evidence>
<feature type="domain" description="Lon proteolytic" evidence="15">
    <location>
        <begin position="590"/>
        <end position="771"/>
    </location>
</feature>
<keyword evidence="8 9" id="KW-0346">Stress response</keyword>
<dbReference type="InterPro" id="IPR008268">
    <property type="entry name" value="Peptidase_S16_AS"/>
</dbReference>
<dbReference type="Pfam" id="PF05362">
    <property type="entry name" value="Lon_C"/>
    <property type="match status" value="1"/>
</dbReference>
<dbReference type="InterPro" id="IPR003959">
    <property type="entry name" value="ATPase_AAA_core"/>
</dbReference>
<dbReference type="Gene3D" id="1.20.5.5270">
    <property type="match status" value="1"/>
</dbReference>
<dbReference type="Gene3D" id="1.10.8.60">
    <property type="match status" value="1"/>
</dbReference>
<dbReference type="GO" id="GO:0004176">
    <property type="term" value="F:ATP-dependent peptidase activity"/>
    <property type="evidence" value="ECO:0007669"/>
    <property type="project" value="UniProtKB-UniRule"/>
</dbReference>
<dbReference type="Gene3D" id="3.40.50.300">
    <property type="entry name" value="P-loop containing nucleotide triphosphate hydrolases"/>
    <property type="match status" value="1"/>
</dbReference>
<evidence type="ECO:0000256" key="4">
    <source>
        <dbReference type="ARBA" id="ARBA00022741"/>
    </source>
</evidence>
<comment type="subcellular location">
    <subcellularLocation>
        <location evidence="1 9 10">Cytoplasm</location>
    </subcellularLocation>
</comment>
<organism evidence="17 18">
    <name type="scientific">Clostridium estertheticum subsp. estertheticum</name>
    <dbReference type="NCBI Taxonomy" id="1552"/>
    <lineage>
        <taxon>Bacteria</taxon>
        <taxon>Bacillati</taxon>
        <taxon>Bacillota</taxon>
        <taxon>Clostridia</taxon>
        <taxon>Eubacteriales</taxon>
        <taxon>Clostridiaceae</taxon>
        <taxon>Clostridium</taxon>
    </lineage>
</organism>
<dbReference type="InterPro" id="IPR015947">
    <property type="entry name" value="PUA-like_sf"/>
</dbReference>
<dbReference type="Pfam" id="PF22667">
    <property type="entry name" value="Lon_lid"/>
    <property type="match status" value="1"/>
</dbReference>
<name>A0A1J0GKX8_9CLOT</name>
<evidence type="ECO:0000313" key="17">
    <source>
        <dbReference type="EMBL" id="APC42028.1"/>
    </source>
</evidence>
<dbReference type="AlphaFoldDB" id="A0A1J0GKX8"/>
<dbReference type="Gene3D" id="3.30.230.10">
    <property type="match status" value="1"/>
</dbReference>
<keyword evidence="18" id="KW-1185">Reference proteome</keyword>
<feature type="active site" evidence="9 11">
    <location>
        <position position="677"/>
    </location>
</feature>
<dbReference type="InterPro" id="IPR004815">
    <property type="entry name" value="Lon_bac/euk-typ"/>
</dbReference>
<dbReference type="CDD" id="cd19500">
    <property type="entry name" value="RecA-like_Lon"/>
    <property type="match status" value="1"/>
</dbReference>
<dbReference type="InterPro" id="IPR046336">
    <property type="entry name" value="Lon_prtase_N_sf"/>
</dbReference>
<evidence type="ECO:0000256" key="14">
    <source>
        <dbReference type="RuleBase" id="RU000591"/>
    </source>
</evidence>
<dbReference type="GO" id="GO:0043565">
    <property type="term" value="F:sequence-specific DNA binding"/>
    <property type="evidence" value="ECO:0007669"/>
    <property type="project" value="UniProtKB-UniRule"/>
</dbReference>
<evidence type="ECO:0000256" key="10">
    <source>
        <dbReference type="PIRNR" id="PIRNR001174"/>
    </source>
</evidence>
<dbReference type="NCBIfam" id="TIGR00763">
    <property type="entry name" value="lon"/>
    <property type="match status" value="1"/>
</dbReference>
<evidence type="ECO:0000259" key="15">
    <source>
        <dbReference type="PROSITE" id="PS51786"/>
    </source>
</evidence>
<keyword evidence="3 9" id="KW-0645">Protease</keyword>
<feature type="binding site" evidence="9 12">
    <location>
        <begin position="354"/>
        <end position="361"/>
    </location>
    <ligand>
        <name>ATP</name>
        <dbReference type="ChEBI" id="CHEBI:30616"/>
    </ligand>
</feature>
<evidence type="ECO:0000256" key="3">
    <source>
        <dbReference type="ARBA" id="ARBA00022670"/>
    </source>
</evidence>
<proteinExistence type="evidence at transcript level"/>
<evidence type="ECO:0000259" key="16">
    <source>
        <dbReference type="PROSITE" id="PS51787"/>
    </source>
</evidence>
<dbReference type="SUPFAM" id="SSF52540">
    <property type="entry name" value="P-loop containing nucleoside triphosphate hydrolases"/>
    <property type="match status" value="1"/>
</dbReference>
<dbReference type="InterPro" id="IPR054594">
    <property type="entry name" value="Lon_lid"/>
</dbReference>
<keyword evidence="6 9" id="KW-0720">Serine protease</keyword>
<dbReference type="GO" id="GO:0016887">
    <property type="term" value="F:ATP hydrolysis activity"/>
    <property type="evidence" value="ECO:0007669"/>
    <property type="project" value="UniProtKB-UniRule"/>
</dbReference>
<dbReference type="PRINTS" id="PR00830">
    <property type="entry name" value="ENDOLAPTASE"/>
</dbReference>
<dbReference type="InterPro" id="IPR003111">
    <property type="entry name" value="Lon_prtase_N"/>
</dbReference>
<comment type="catalytic activity">
    <reaction evidence="9 10 13">
        <text>Hydrolysis of proteins in presence of ATP.</text>
        <dbReference type="EC" id="3.4.21.53"/>
    </reaction>
</comment>
<dbReference type="GO" id="GO:0005524">
    <property type="term" value="F:ATP binding"/>
    <property type="evidence" value="ECO:0007669"/>
    <property type="project" value="UniProtKB-UniRule"/>
</dbReference>
<dbReference type="PROSITE" id="PS51787">
    <property type="entry name" value="LON_N"/>
    <property type="match status" value="1"/>
</dbReference>
<dbReference type="PROSITE" id="PS51786">
    <property type="entry name" value="LON_PROTEOLYTIC"/>
    <property type="match status" value="1"/>
</dbReference>
<dbReference type="InterPro" id="IPR027417">
    <property type="entry name" value="P-loop_NTPase"/>
</dbReference>
<dbReference type="EMBL" id="CP015756">
    <property type="protein sequence ID" value="APC42028.1"/>
    <property type="molecule type" value="Genomic_DNA"/>
</dbReference>
<keyword evidence="2 9" id="KW-0963">Cytoplasm</keyword>
<dbReference type="KEGG" id="ceu:A7L45_19120"/>
<gene>
    <name evidence="9" type="primary">lon</name>
    <name evidence="17" type="ORF">A7L45_19120</name>
</gene>
<accession>A0A1J0GKX8</accession>
<dbReference type="SUPFAM" id="SSF54211">
    <property type="entry name" value="Ribosomal protein S5 domain 2-like"/>
    <property type="match status" value="1"/>
</dbReference>
<dbReference type="STRING" id="1552.A7L45_19120"/>
<keyword evidence="4 9" id="KW-0547">Nucleotide-binding</keyword>
<dbReference type="GO" id="GO:0034605">
    <property type="term" value="P:cellular response to heat"/>
    <property type="evidence" value="ECO:0007669"/>
    <property type="project" value="UniProtKB-UniRule"/>
</dbReference>
<evidence type="ECO:0000256" key="1">
    <source>
        <dbReference type="ARBA" id="ARBA00004496"/>
    </source>
</evidence>
<dbReference type="InterPro" id="IPR003593">
    <property type="entry name" value="AAA+_ATPase"/>
</dbReference>
<dbReference type="GO" id="GO:0006515">
    <property type="term" value="P:protein quality control for misfolded or incompletely synthesized proteins"/>
    <property type="evidence" value="ECO:0007669"/>
    <property type="project" value="UniProtKB-UniRule"/>
</dbReference>
<comment type="function">
    <text evidence="9">ATP-dependent serine protease that mediates the selective degradation of mutant and abnormal proteins as well as certain short-lived regulatory proteins. Required for cellular homeostasis and for survival from DNA damage and developmental changes induced by stress. Degrades polypeptides processively to yield small peptide fragments that are 5 to 10 amino acids long. Binds to DNA in a double-stranded, site-specific manner.</text>
</comment>
<dbReference type="SMART" id="SM00464">
    <property type="entry name" value="LON"/>
    <property type="match status" value="1"/>
</dbReference>
<dbReference type="Proteomes" id="UP000182569">
    <property type="component" value="Chromosome"/>
</dbReference>
<dbReference type="GO" id="GO:0004252">
    <property type="term" value="F:serine-type endopeptidase activity"/>
    <property type="evidence" value="ECO:0007669"/>
    <property type="project" value="UniProtKB-UniRule"/>
</dbReference>
<dbReference type="InterPro" id="IPR008269">
    <property type="entry name" value="Lon_proteolytic"/>
</dbReference>
<dbReference type="Gene3D" id="2.30.130.40">
    <property type="entry name" value="LON domain-like"/>
    <property type="match status" value="1"/>
</dbReference>
<sequence length="785" mass="88432">MDKTTKLLPLIPLRGMNIFPYMVLHFDVGREKSILALENAMLNNQEIFLVSQKVSKIEEPEEKDIYEIGTICNVKQILKLPGDSIRVLVEGMQRGKISEYKDKEPFVSVEVELIYDEQSTDDKKCKAYIRLIDKAFEEYINLSVNSFPDALFSLEETEEPGRYCDIVSSYLILKPQTKQELLEILDVTKRLEKLLLILKNELEVLKIEKKIGTKVKDKIDKIQKEYYLREQVKAIQEELGEDDENKKEIIEYEIKIKKAKLPKEPKEKANYELNRLKSSGNYSAESGVSKSYLDWILALPWNKSTKDNIDISKAREVFDKEHYGLEDVKERIIEYLAVKKISKTLKGPILCLVGPPGVGKTSIAKSVANALNRNFVRMSLGGVKDEAEIRGHRKTYVGAIPGRIIYAMKQAGSKNPLFLLDEIDKMSGDIKGDPADALLEVLDSEQNASFRDHYLELDFDLSKVLFITTANKLDTIPRALLDRMEVIEVSGYTSEEKFHIAKNHIIPKMLKEHNMDDSKITFSDNSITCIIENYTRESGVRSLERQIASVIRKAITEMVEKNKKSVNVTASHVKRYLGAVMFTYDKAETEDKVGVVTGLAWTEVGGVTLPVEASAMEGTGKLELTGQLGDVMKESAKAGYSYVRANAFKYNIDKDFYKNKDIHIHVPEGSVPKDGPSAGVTMITAMVSALTNRKVRHNVAMTGEITLTGRVLPIGGLKEKSLAAYRAGVDTIIIPCENEKDTEKIPKSIKDKLKFIFASKVENVLEHALLENTLNGEINNGDKTI</sequence>
<comment type="induction">
    <text evidence="9">By heat shock.</text>
</comment>
<dbReference type="OrthoDB" id="9803599at2"/>
<keyword evidence="5 9" id="KW-0378">Hydrolase</keyword>
<dbReference type="PANTHER" id="PTHR10046">
    <property type="entry name" value="ATP DEPENDENT LON PROTEASE FAMILY MEMBER"/>
    <property type="match status" value="1"/>
</dbReference>
<evidence type="ECO:0000256" key="11">
    <source>
        <dbReference type="PIRSR" id="PIRSR001174-1"/>
    </source>
</evidence>
<evidence type="ECO:0000256" key="12">
    <source>
        <dbReference type="PIRSR" id="PIRSR001174-2"/>
    </source>
</evidence>
<dbReference type="InterPro" id="IPR027065">
    <property type="entry name" value="Lon_Prtase"/>
</dbReference>
<evidence type="ECO:0000256" key="7">
    <source>
        <dbReference type="ARBA" id="ARBA00022840"/>
    </source>
</evidence>
<dbReference type="EC" id="3.4.21.53" evidence="9 10"/>
<dbReference type="SMART" id="SM00382">
    <property type="entry name" value="AAA"/>
    <property type="match status" value="1"/>
</dbReference>
<feature type="domain" description="Lon N-terminal" evidence="16">
    <location>
        <begin position="8"/>
        <end position="202"/>
    </location>
</feature>
<evidence type="ECO:0000313" key="18">
    <source>
        <dbReference type="Proteomes" id="UP000182569"/>
    </source>
</evidence>
<keyword evidence="7 9" id="KW-0067">ATP-binding</keyword>
<dbReference type="Gene3D" id="1.20.58.1480">
    <property type="match status" value="1"/>
</dbReference>
<dbReference type="PROSITE" id="PS01046">
    <property type="entry name" value="LON_SER"/>
    <property type="match status" value="1"/>
</dbReference>
<dbReference type="FunFam" id="3.40.50.300:FF:000382">
    <property type="entry name" value="Lon protease homolog 2, peroxisomal"/>
    <property type="match status" value="1"/>
</dbReference>
<protein>
    <recommendedName>
        <fullName evidence="9 10">Lon protease</fullName>
        <ecNumber evidence="9 10">3.4.21.53</ecNumber>
    </recommendedName>
    <alternativeName>
        <fullName evidence="9">ATP-dependent protease La</fullName>
    </alternativeName>
</protein>
<dbReference type="PIRSF" id="PIRSF001174">
    <property type="entry name" value="Lon_proteas"/>
    <property type="match status" value="1"/>
</dbReference>
<feature type="active site" evidence="9 11">
    <location>
        <position position="720"/>
    </location>
</feature>
<evidence type="ECO:0000256" key="5">
    <source>
        <dbReference type="ARBA" id="ARBA00022801"/>
    </source>
</evidence>